<dbReference type="NCBIfam" id="TIGR00086">
    <property type="entry name" value="smpB"/>
    <property type="match status" value="1"/>
</dbReference>
<dbReference type="HAMAP" id="MF_00023">
    <property type="entry name" value="SmpB"/>
    <property type="match status" value="1"/>
</dbReference>
<dbReference type="Gene3D" id="2.40.280.10">
    <property type="match status" value="1"/>
</dbReference>
<dbReference type="GO" id="GO:0070929">
    <property type="term" value="P:trans-translation"/>
    <property type="evidence" value="ECO:0007669"/>
    <property type="project" value="UniProtKB-UniRule"/>
</dbReference>
<dbReference type="PANTHER" id="PTHR30308:SF2">
    <property type="entry name" value="SSRA-BINDING PROTEIN"/>
    <property type="match status" value="1"/>
</dbReference>
<dbReference type="InterPro" id="IPR020081">
    <property type="entry name" value="SsrA-bd_prot_CS"/>
</dbReference>
<comment type="function">
    <text evidence="3">Required for rescue of stalled ribosomes mediated by trans-translation. Binds to transfer-messenger RNA (tmRNA), required for stable association of tmRNA with ribosomes. tmRNA and SmpB together mimic tRNA shape, replacing the anticodon stem-loop with SmpB. tmRNA is encoded by the ssrA gene; the 2 termini fold to resemble tRNA(Ala) and it encodes a 'tag peptide', a short internal open reading frame. During trans-translation Ala-aminoacylated tmRNA acts like a tRNA, entering the A-site of stalled ribosomes, displacing the stalled mRNA. The ribosome then switches to translate the ORF on the tmRNA; the nascent peptide is terminated with the 'tag peptide' encoded by the tmRNA and targeted for degradation. The ribosome is freed to recommence translation, which seems to be the essential function of trans-translation.</text>
</comment>
<dbReference type="GO" id="GO:0005829">
    <property type="term" value="C:cytosol"/>
    <property type="evidence" value="ECO:0007669"/>
    <property type="project" value="TreeGrafter"/>
</dbReference>
<evidence type="ECO:0000313" key="5">
    <source>
        <dbReference type="Proteomes" id="UP000236642"/>
    </source>
</evidence>
<comment type="similarity">
    <text evidence="3">Belongs to the SmpB family.</text>
</comment>
<name>A0A2H5Y6B5_9CHLR</name>
<organism evidence="4 5">
    <name type="scientific">Candidatus Thermoflexus japonica</name>
    <dbReference type="NCBI Taxonomy" id="2035417"/>
    <lineage>
        <taxon>Bacteria</taxon>
        <taxon>Bacillati</taxon>
        <taxon>Chloroflexota</taxon>
        <taxon>Thermoflexia</taxon>
        <taxon>Thermoflexales</taxon>
        <taxon>Thermoflexaceae</taxon>
        <taxon>Thermoflexus</taxon>
    </lineage>
</organism>
<dbReference type="InterPro" id="IPR000037">
    <property type="entry name" value="SsrA-bd_prot"/>
</dbReference>
<evidence type="ECO:0000256" key="2">
    <source>
        <dbReference type="ARBA" id="ARBA00022884"/>
    </source>
</evidence>
<dbReference type="GO" id="GO:0070930">
    <property type="term" value="P:trans-translation-dependent protein tagging"/>
    <property type="evidence" value="ECO:0007669"/>
    <property type="project" value="TreeGrafter"/>
</dbReference>
<dbReference type="PANTHER" id="PTHR30308">
    <property type="entry name" value="TMRNA-BINDING COMPONENT OF TRANS-TRANSLATION TAGGING COMPLEX"/>
    <property type="match status" value="1"/>
</dbReference>
<dbReference type="InterPro" id="IPR023620">
    <property type="entry name" value="SmpB"/>
</dbReference>
<dbReference type="AlphaFoldDB" id="A0A2H5Y6B5"/>
<reference evidence="5" key="1">
    <citation type="submission" date="2017-09" db="EMBL/GenBank/DDBJ databases">
        <title>Metaegenomics of thermophilic ammonia-oxidizing enrichment culture.</title>
        <authorList>
            <person name="Kato S."/>
            <person name="Suzuki K."/>
        </authorList>
    </citation>
    <scope>NUCLEOTIDE SEQUENCE [LARGE SCALE GENOMIC DNA]</scope>
</reference>
<dbReference type="Proteomes" id="UP000236642">
    <property type="component" value="Unassembled WGS sequence"/>
</dbReference>
<dbReference type="EMBL" id="BEHY01000023">
    <property type="protein sequence ID" value="GBD08987.1"/>
    <property type="molecule type" value="Genomic_DNA"/>
</dbReference>
<accession>A0A2H5Y6B5</accession>
<comment type="subcellular location">
    <subcellularLocation>
        <location evidence="3">Cytoplasm</location>
    </subcellularLocation>
    <text evidence="3">The tmRNA-SmpB complex associates with stalled 70S ribosomes.</text>
</comment>
<dbReference type="SUPFAM" id="SSF74982">
    <property type="entry name" value="Small protein B (SmpB)"/>
    <property type="match status" value="1"/>
</dbReference>
<keyword evidence="1 3" id="KW-0963">Cytoplasm</keyword>
<dbReference type="GO" id="GO:0003723">
    <property type="term" value="F:RNA binding"/>
    <property type="evidence" value="ECO:0007669"/>
    <property type="project" value="UniProtKB-UniRule"/>
</dbReference>
<sequence length="156" mass="17908">MAKKTESNRVVATNPKAYHDYHIEETYEAGIALTGSEIKSVRAGRISLREGYVLPRDGELWLMNVHIAPYEPAARDNPDPRRPRKLLLHRHEINRLIGKAQEKGYTIVPLKVYLNPRGFAKVEIALVKGKKQYEKRRAIAEREARREIERALKGGE</sequence>
<dbReference type="NCBIfam" id="NF003843">
    <property type="entry name" value="PRK05422.1"/>
    <property type="match status" value="1"/>
</dbReference>
<evidence type="ECO:0000313" key="4">
    <source>
        <dbReference type="EMBL" id="GBD08987.1"/>
    </source>
</evidence>
<proteinExistence type="inferred from homology"/>
<evidence type="ECO:0000256" key="3">
    <source>
        <dbReference type="HAMAP-Rule" id="MF_00023"/>
    </source>
</evidence>
<keyword evidence="2 3" id="KW-0694">RNA-binding</keyword>
<dbReference type="Pfam" id="PF01668">
    <property type="entry name" value="SmpB"/>
    <property type="match status" value="1"/>
</dbReference>
<dbReference type="PROSITE" id="PS01317">
    <property type="entry name" value="SSRP"/>
    <property type="match status" value="1"/>
</dbReference>
<dbReference type="CDD" id="cd09294">
    <property type="entry name" value="SmpB"/>
    <property type="match status" value="1"/>
</dbReference>
<protein>
    <recommendedName>
        <fullName evidence="3">SsrA-binding protein</fullName>
    </recommendedName>
    <alternativeName>
        <fullName evidence="3">Small protein B</fullName>
    </alternativeName>
</protein>
<gene>
    <name evidence="3 4" type="primary">smpB</name>
    <name evidence="4" type="ORF">HRbin22_01234</name>
</gene>
<evidence type="ECO:0000256" key="1">
    <source>
        <dbReference type="ARBA" id="ARBA00022490"/>
    </source>
</evidence>
<comment type="caution">
    <text evidence="4">The sequence shown here is derived from an EMBL/GenBank/DDBJ whole genome shotgun (WGS) entry which is preliminary data.</text>
</comment>